<sequence length="29" mass="3387">MLLRDNIIGYIFTHKIDKDVQILNIAIDT</sequence>
<feature type="non-terminal residue" evidence="1">
    <location>
        <position position="29"/>
    </location>
</feature>
<name>A0A381SKJ7_9ZZZZ</name>
<gene>
    <name evidence="1" type="ORF">METZ01_LOCUS56652</name>
</gene>
<accession>A0A381SKJ7</accession>
<proteinExistence type="predicted"/>
<dbReference type="AlphaFoldDB" id="A0A381SKJ7"/>
<reference evidence="1" key="1">
    <citation type="submission" date="2018-05" db="EMBL/GenBank/DDBJ databases">
        <authorList>
            <person name="Lanie J.A."/>
            <person name="Ng W.-L."/>
            <person name="Kazmierczak K.M."/>
            <person name="Andrzejewski T.M."/>
            <person name="Davidsen T.M."/>
            <person name="Wayne K.J."/>
            <person name="Tettelin H."/>
            <person name="Glass J.I."/>
            <person name="Rusch D."/>
            <person name="Podicherti R."/>
            <person name="Tsui H.-C.T."/>
            <person name="Winkler M.E."/>
        </authorList>
    </citation>
    <scope>NUCLEOTIDE SEQUENCE</scope>
</reference>
<protein>
    <submittedName>
        <fullName evidence="1">Uncharacterized protein</fullName>
    </submittedName>
</protein>
<organism evidence="1">
    <name type="scientific">marine metagenome</name>
    <dbReference type="NCBI Taxonomy" id="408172"/>
    <lineage>
        <taxon>unclassified sequences</taxon>
        <taxon>metagenomes</taxon>
        <taxon>ecological metagenomes</taxon>
    </lineage>
</organism>
<dbReference type="EMBL" id="UINC01003153">
    <property type="protein sequence ID" value="SVA03798.1"/>
    <property type="molecule type" value="Genomic_DNA"/>
</dbReference>
<evidence type="ECO:0000313" key="1">
    <source>
        <dbReference type="EMBL" id="SVA03798.1"/>
    </source>
</evidence>